<keyword evidence="5" id="KW-1185">Reference proteome</keyword>
<evidence type="ECO:0000313" key="4">
    <source>
        <dbReference type="EnsemblMetazoa" id="tetur18g01940.1"/>
    </source>
</evidence>
<reference evidence="4" key="2">
    <citation type="submission" date="2015-06" db="UniProtKB">
        <authorList>
            <consortium name="EnsemblMetazoa"/>
        </authorList>
    </citation>
    <scope>IDENTIFICATION</scope>
</reference>
<dbReference type="AlphaFoldDB" id="T1KR17"/>
<dbReference type="Proteomes" id="UP000015104">
    <property type="component" value="Unassembled WGS sequence"/>
</dbReference>
<name>T1KR17_TETUR</name>
<dbReference type="eggNOG" id="KOG4441">
    <property type="taxonomic scope" value="Eukaryota"/>
</dbReference>
<dbReference type="STRING" id="32264.T1KR17"/>
<dbReference type="InterPro" id="IPR015915">
    <property type="entry name" value="Kelch-typ_b-propeller"/>
</dbReference>
<dbReference type="Gene3D" id="2.120.10.80">
    <property type="entry name" value="Kelch-type beta propeller"/>
    <property type="match status" value="1"/>
</dbReference>
<reference evidence="5" key="1">
    <citation type="submission" date="2011-08" db="EMBL/GenBank/DDBJ databases">
        <authorList>
            <person name="Rombauts S."/>
        </authorList>
    </citation>
    <scope>NUCLEOTIDE SEQUENCE</scope>
    <source>
        <strain evidence="5">London</strain>
    </source>
</reference>
<sequence>MDTSEPAYHYQVVVVRSLQPITMSVRINPTRSHRDGECMVIKSHIDDPMATIDVAYPFHMQPLPFKTLVDKKRTIDIWNADKMATEDGNQDISLSRSSSTSSFEAIMEGPQNTEGSGNLFVVPRPVPFNRSTPTHEPMATETKTIAKSNEPLTQQSQNMLEVILRNVMDMVNMASVTNDQASLDCLKRMVYRFAEEILDHESLLDLPYESLIKTFTDTRNESSMEYALSKGIIRWVEARDDRSQYLPKLLAKIKLGNLTPEQLIDLGNHKLVRTSLDCRDIIDEYKNSLLMSQSMNLASLSITTNLSESHSLSSTKSIQSAPAIPAGKPNNYLYILARGCSNSDEYSIHQIALETGISLKVQSRPTFLCVNLEDNLYVFGHPNVYGRSVEMYNFEQQIWTSKTYWPTDLIISSVCVVGQFIYFLGFRDNGPYSLHKYDPVKDQVTPIRIAYEWVAIDGDIILAYEGLVLFVKTGLAYNPTKQCWKNLLPIPEKMVNGQSLIAYKDRMINFCAPDQFYWFNPKDGSEGSLQTWSQWLAEGGASHSLCPRVDLLVLNSKLYLVEKAIFDNCTLQVIQYDDNNDRWLKLHSINLIDKPIRCAICSSDS</sequence>
<accession>T1KR17</accession>
<proteinExistence type="predicted"/>
<dbReference type="Pfam" id="PF07707">
    <property type="entry name" value="BACK"/>
    <property type="match status" value="1"/>
</dbReference>
<dbReference type="SUPFAM" id="SSF117281">
    <property type="entry name" value="Kelch motif"/>
    <property type="match status" value="1"/>
</dbReference>
<evidence type="ECO:0000256" key="2">
    <source>
        <dbReference type="ARBA" id="ARBA00022737"/>
    </source>
</evidence>
<dbReference type="EMBL" id="CAEY01000383">
    <property type="status" value="NOT_ANNOTATED_CDS"/>
    <property type="molecule type" value="Genomic_DNA"/>
</dbReference>
<organism evidence="4 5">
    <name type="scientific">Tetranychus urticae</name>
    <name type="common">Two-spotted spider mite</name>
    <dbReference type="NCBI Taxonomy" id="32264"/>
    <lineage>
        <taxon>Eukaryota</taxon>
        <taxon>Metazoa</taxon>
        <taxon>Ecdysozoa</taxon>
        <taxon>Arthropoda</taxon>
        <taxon>Chelicerata</taxon>
        <taxon>Arachnida</taxon>
        <taxon>Acari</taxon>
        <taxon>Acariformes</taxon>
        <taxon>Trombidiformes</taxon>
        <taxon>Prostigmata</taxon>
        <taxon>Eleutherengona</taxon>
        <taxon>Raphignathae</taxon>
        <taxon>Tetranychoidea</taxon>
        <taxon>Tetranychidae</taxon>
        <taxon>Tetranychus</taxon>
    </lineage>
</organism>
<dbReference type="EnsemblMetazoa" id="tetur18g01940.1">
    <property type="protein sequence ID" value="tetur18g01940.1"/>
    <property type="gene ID" value="tetur18g01940"/>
</dbReference>
<dbReference type="Gene3D" id="1.25.40.420">
    <property type="match status" value="1"/>
</dbReference>
<evidence type="ECO:0000313" key="5">
    <source>
        <dbReference type="Proteomes" id="UP000015104"/>
    </source>
</evidence>
<keyword evidence="2" id="KW-0677">Repeat</keyword>
<dbReference type="PANTHER" id="PTHR24412">
    <property type="entry name" value="KELCH PROTEIN"/>
    <property type="match status" value="1"/>
</dbReference>
<dbReference type="HOGENOM" id="CLU_484260_0_0_1"/>
<feature type="domain" description="BACK" evidence="3">
    <location>
        <begin position="167"/>
        <end position="267"/>
    </location>
</feature>
<evidence type="ECO:0000259" key="3">
    <source>
        <dbReference type="SMART" id="SM00875"/>
    </source>
</evidence>
<protein>
    <recommendedName>
        <fullName evidence="3">BACK domain-containing protein</fullName>
    </recommendedName>
</protein>
<dbReference type="InterPro" id="IPR011705">
    <property type="entry name" value="BACK"/>
</dbReference>
<evidence type="ECO:0000256" key="1">
    <source>
        <dbReference type="ARBA" id="ARBA00022441"/>
    </source>
</evidence>
<keyword evidence="1" id="KW-0880">Kelch repeat</keyword>
<dbReference type="PANTHER" id="PTHR24412:SF491">
    <property type="entry name" value="KELCH REPEAT AND BTB DOMAIN-CONTAINING PROTEIN 12"/>
    <property type="match status" value="1"/>
</dbReference>
<dbReference type="SMART" id="SM00875">
    <property type="entry name" value="BACK"/>
    <property type="match status" value="1"/>
</dbReference>